<name>A0A5P2DD08_STRVZ</name>
<dbReference type="EMBL" id="CP029190">
    <property type="protein sequence ID" value="QES51988.1"/>
    <property type="molecule type" value="Genomic_DNA"/>
</dbReference>
<dbReference type="AlphaFoldDB" id="A0A5P2DD08"/>
<protein>
    <submittedName>
        <fullName evidence="2">Uncharacterized protein</fullName>
    </submittedName>
</protein>
<evidence type="ECO:0000313" key="3">
    <source>
        <dbReference type="Proteomes" id="UP000325211"/>
    </source>
</evidence>
<evidence type="ECO:0000313" key="2">
    <source>
        <dbReference type="EMBL" id="QES51988.1"/>
    </source>
</evidence>
<dbReference type="Proteomes" id="UP000325211">
    <property type="component" value="Chromosome"/>
</dbReference>
<organism evidence="2 3">
    <name type="scientific">Streptomyces venezuelae</name>
    <dbReference type="NCBI Taxonomy" id="54571"/>
    <lineage>
        <taxon>Bacteria</taxon>
        <taxon>Bacillati</taxon>
        <taxon>Actinomycetota</taxon>
        <taxon>Actinomycetes</taxon>
        <taxon>Kitasatosporales</taxon>
        <taxon>Streptomycetaceae</taxon>
        <taxon>Streptomyces</taxon>
    </lineage>
</organism>
<reference evidence="2 3" key="1">
    <citation type="submission" date="2018-05" db="EMBL/GenBank/DDBJ databases">
        <title>Streptomyces venezuelae.</title>
        <authorList>
            <person name="Kim W."/>
            <person name="Lee N."/>
            <person name="Cho B.-K."/>
        </authorList>
    </citation>
    <scope>NUCLEOTIDE SEQUENCE [LARGE SCALE GENOMIC DNA]</scope>
    <source>
        <strain evidence="2 3">ATCC 21782</strain>
    </source>
</reference>
<dbReference type="OrthoDB" id="9996304at2"/>
<accession>A0A5P2DD08</accession>
<dbReference type="RefSeq" id="WP_150211725.1">
    <property type="nucleotide sequence ID" value="NZ_CP029190.1"/>
</dbReference>
<evidence type="ECO:0000256" key="1">
    <source>
        <dbReference type="SAM" id="MobiDB-lite"/>
    </source>
</evidence>
<gene>
    <name evidence="2" type="ORF">DEJ50_33345</name>
</gene>
<sequence>MSAGDWGELHGPAHLSPPRKRRHARPDGNTIAGLLLTTGNVVGLAVLALSCAEQADGATLIGPSITVPDQAPAEAQPSRGPANDTADTITSARAAPTAHTRACRYGPRTRPTP</sequence>
<feature type="region of interest" description="Disordered" evidence="1">
    <location>
        <begin position="1"/>
        <end position="27"/>
    </location>
</feature>
<proteinExistence type="predicted"/>
<feature type="region of interest" description="Disordered" evidence="1">
    <location>
        <begin position="67"/>
        <end position="113"/>
    </location>
</feature>